<dbReference type="EMBL" id="OX459961">
    <property type="protein sequence ID" value="CAI9166382.1"/>
    <property type="molecule type" value="Genomic_DNA"/>
</dbReference>
<organism evidence="2 3">
    <name type="scientific">Rangifer tarandus platyrhynchus</name>
    <name type="common">Svalbard reindeer</name>
    <dbReference type="NCBI Taxonomy" id="3082113"/>
    <lineage>
        <taxon>Eukaryota</taxon>
        <taxon>Metazoa</taxon>
        <taxon>Chordata</taxon>
        <taxon>Craniata</taxon>
        <taxon>Vertebrata</taxon>
        <taxon>Euteleostomi</taxon>
        <taxon>Mammalia</taxon>
        <taxon>Eutheria</taxon>
        <taxon>Laurasiatheria</taxon>
        <taxon>Artiodactyla</taxon>
        <taxon>Ruminantia</taxon>
        <taxon>Pecora</taxon>
        <taxon>Cervidae</taxon>
        <taxon>Odocoileinae</taxon>
        <taxon>Rangifer</taxon>
    </lineage>
</organism>
<protein>
    <submittedName>
        <fullName evidence="2">Uncharacterized protein</fullName>
    </submittedName>
</protein>
<accession>A0ABN8YXU0</accession>
<name>A0ABN8YXU0_RANTA</name>
<keyword evidence="1" id="KW-0472">Membrane</keyword>
<keyword evidence="3" id="KW-1185">Reference proteome</keyword>
<sequence>MILVIWESGLRTQSPDCSLVFCLHNCYLPSEVLQMLILIRNRFLAVFSNLRSLFHPSVLGLLYVDSVLFSILFPFSLAHFSKPKLAEKWKWRLTDIHLSGSPS</sequence>
<dbReference type="Proteomes" id="UP001176941">
    <property type="component" value="Chromosome 25"/>
</dbReference>
<keyword evidence="1" id="KW-0812">Transmembrane</keyword>
<proteinExistence type="predicted"/>
<feature type="transmembrane region" description="Helical" evidence="1">
    <location>
        <begin position="58"/>
        <end position="80"/>
    </location>
</feature>
<evidence type="ECO:0000256" key="1">
    <source>
        <dbReference type="SAM" id="Phobius"/>
    </source>
</evidence>
<evidence type="ECO:0000313" key="2">
    <source>
        <dbReference type="EMBL" id="CAI9166382.1"/>
    </source>
</evidence>
<keyword evidence="1" id="KW-1133">Transmembrane helix</keyword>
<evidence type="ECO:0000313" key="3">
    <source>
        <dbReference type="Proteomes" id="UP001176941"/>
    </source>
</evidence>
<gene>
    <name evidence="2" type="ORF">MRATA1EN1_LOCUS15344</name>
</gene>
<reference evidence="2" key="1">
    <citation type="submission" date="2023-04" db="EMBL/GenBank/DDBJ databases">
        <authorList>
            <consortium name="ELIXIR-Norway"/>
        </authorList>
    </citation>
    <scope>NUCLEOTIDE SEQUENCE [LARGE SCALE GENOMIC DNA]</scope>
</reference>